<evidence type="ECO:0000313" key="1">
    <source>
        <dbReference type="EnsemblPlants" id="cds.novel_model_3465_5bd9a17a"/>
    </source>
</evidence>
<keyword evidence="2" id="KW-1185">Reference proteome</keyword>
<dbReference type="EMBL" id="UZAU01000388">
    <property type="status" value="NOT_ANNOTATED_CDS"/>
    <property type="molecule type" value="Genomic_DNA"/>
</dbReference>
<reference evidence="1" key="2">
    <citation type="submission" date="2021-03" db="UniProtKB">
        <authorList>
            <consortium name="EnsemblPlants"/>
        </authorList>
    </citation>
    <scope>IDENTIFICATION</scope>
</reference>
<reference evidence="1" key="1">
    <citation type="submission" date="2018-11" db="EMBL/GenBank/DDBJ databases">
        <authorList>
            <person name="Grassa J C."/>
        </authorList>
    </citation>
    <scope>NUCLEOTIDE SEQUENCE [LARGE SCALE GENOMIC DNA]</scope>
</reference>
<proteinExistence type="predicted"/>
<evidence type="ECO:0000313" key="2">
    <source>
        <dbReference type="Proteomes" id="UP000596661"/>
    </source>
</evidence>
<accession>A0A803R032</accession>
<dbReference type="AlphaFoldDB" id="A0A803R032"/>
<dbReference type="Gramene" id="novel_model_3465_5bd9a17a">
    <property type="protein sequence ID" value="cds.novel_model_3465_5bd9a17a"/>
    <property type="gene ID" value="novel_gene_1839_5bd9a17a"/>
</dbReference>
<dbReference type="Proteomes" id="UP000596661">
    <property type="component" value="Chromosome 4"/>
</dbReference>
<name>A0A803R032_CANSA</name>
<organism evidence="1 2">
    <name type="scientific">Cannabis sativa</name>
    <name type="common">Hemp</name>
    <name type="synonym">Marijuana</name>
    <dbReference type="NCBI Taxonomy" id="3483"/>
    <lineage>
        <taxon>Eukaryota</taxon>
        <taxon>Viridiplantae</taxon>
        <taxon>Streptophyta</taxon>
        <taxon>Embryophyta</taxon>
        <taxon>Tracheophyta</taxon>
        <taxon>Spermatophyta</taxon>
        <taxon>Magnoliopsida</taxon>
        <taxon>eudicotyledons</taxon>
        <taxon>Gunneridae</taxon>
        <taxon>Pentapetalae</taxon>
        <taxon>rosids</taxon>
        <taxon>fabids</taxon>
        <taxon>Rosales</taxon>
        <taxon>Cannabaceae</taxon>
        <taxon>Cannabis</taxon>
    </lineage>
</organism>
<protein>
    <submittedName>
        <fullName evidence="1">Uncharacterized protein</fullName>
    </submittedName>
</protein>
<dbReference type="EnsemblPlants" id="novel_model_3465_5bd9a17a">
    <property type="protein sequence ID" value="cds.novel_model_3465_5bd9a17a"/>
    <property type="gene ID" value="novel_gene_1839_5bd9a17a"/>
</dbReference>
<sequence length="73" mass="7612">MIESSTDECPNPKRCPISCTATDSRSTADATEEVLMSPPTTQFSSPSKWNLPAVGEKACASVPKTPSNGSPSP</sequence>